<organism evidence="11 12">
    <name type="scientific">Laceyella tengchongensis</name>
    <dbReference type="NCBI Taxonomy" id="574699"/>
    <lineage>
        <taxon>Bacteria</taxon>
        <taxon>Bacillati</taxon>
        <taxon>Bacillota</taxon>
        <taxon>Bacilli</taxon>
        <taxon>Bacillales</taxon>
        <taxon>Thermoactinomycetaceae</taxon>
        <taxon>Laceyella</taxon>
    </lineage>
</organism>
<evidence type="ECO:0000256" key="3">
    <source>
        <dbReference type="ARBA" id="ARBA00022525"/>
    </source>
</evidence>
<keyword evidence="4 7" id="KW-0645">Protease</keyword>
<gene>
    <name evidence="11" type="ORF">SAMN06265361_101588</name>
</gene>
<proteinExistence type="inferred from homology"/>
<reference evidence="11" key="1">
    <citation type="submission" date="2017-05" db="EMBL/GenBank/DDBJ databases">
        <authorList>
            <person name="Varghese N."/>
            <person name="Submissions S."/>
        </authorList>
    </citation>
    <scope>NUCLEOTIDE SEQUENCE</scope>
    <source>
        <strain evidence="11">DSM 45262</strain>
    </source>
</reference>
<dbReference type="AlphaFoldDB" id="A0AA46ADI1"/>
<keyword evidence="6 7" id="KW-0720">Serine protease</keyword>
<dbReference type="InterPro" id="IPR015500">
    <property type="entry name" value="Peptidase_S8_subtilisin-rel"/>
</dbReference>
<keyword evidence="12" id="KW-1185">Reference proteome</keyword>
<dbReference type="PANTHER" id="PTHR43806:SF11">
    <property type="entry name" value="CEREVISIN-RELATED"/>
    <property type="match status" value="1"/>
</dbReference>
<keyword evidence="8" id="KW-0732">Signal</keyword>
<evidence type="ECO:0000259" key="10">
    <source>
        <dbReference type="Pfam" id="PF22148"/>
    </source>
</evidence>
<feature type="active site" description="Charge relay system" evidence="7">
    <location>
        <position position="166"/>
    </location>
</feature>
<sequence length="368" mass="38523">MIIFVILLAIAWPVPSPAQADASPPYAPGQLIVKFKPDLTMKAKANFHQQQGAVVLEKNAQLGFEVIQFQGTSVPDMMKRYQQSTYVEYAEPNYLAQALAVPNDPLYPQQWGLQKIGGPFEGTANAVKLAVIDTGVQSDHPDLSGKVIQGWDFVDDDSISQDGNGHGTAVAGIAAAKINNAIGIAGTTNTAQILAIRVLNNSGSGTFADIASGITYAADQGARVINLSLGGSTSSSVLENAVNYAWNKGAVLVAAAGGSANTAPSYPAYYSNVIAVACTDPNDNKCSFSSYGNWIDIGAPGLNIITTYLGNTYQTMSGVSLSTAFVSGTAAYLASLGKTNSQIRHTIEDQCPAPVAGHSFGRLRINCP</sequence>
<dbReference type="SUPFAM" id="SSF52743">
    <property type="entry name" value="Subtilisin-like"/>
    <property type="match status" value="1"/>
</dbReference>
<feature type="domain" description="Fervidolysin-like N-terminal prodomain" evidence="10">
    <location>
        <begin position="15"/>
        <end position="93"/>
    </location>
</feature>
<feature type="domain" description="Peptidase S8/S53" evidence="9">
    <location>
        <begin position="125"/>
        <end position="349"/>
    </location>
</feature>
<feature type="chain" id="PRO_5041257961" evidence="8">
    <location>
        <begin position="21"/>
        <end position="368"/>
    </location>
</feature>
<comment type="subcellular location">
    <subcellularLocation>
        <location evidence="1">Secreted</location>
    </subcellularLocation>
</comment>
<evidence type="ECO:0000259" key="9">
    <source>
        <dbReference type="Pfam" id="PF00082"/>
    </source>
</evidence>
<evidence type="ECO:0000256" key="7">
    <source>
        <dbReference type="PROSITE-ProRule" id="PRU01240"/>
    </source>
</evidence>
<dbReference type="CDD" id="cd07484">
    <property type="entry name" value="Peptidases_S8_Thermitase_like"/>
    <property type="match status" value="1"/>
</dbReference>
<dbReference type="InterPro" id="IPR000209">
    <property type="entry name" value="Peptidase_S8/S53_dom"/>
</dbReference>
<evidence type="ECO:0000256" key="8">
    <source>
        <dbReference type="SAM" id="SignalP"/>
    </source>
</evidence>
<comment type="similarity">
    <text evidence="2 7">Belongs to the peptidase S8 family.</text>
</comment>
<dbReference type="InterPro" id="IPR022398">
    <property type="entry name" value="Peptidase_S8_His-AS"/>
</dbReference>
<dbReference type="PROSITE" id="PS00137">
    <property type="entry name" value="SUBTILASE_HIS"/>
    <property type="match status" value="1"/>
</dbReference>
<dbReference type="InterPro" id="IPR054399">
    <property type="entry name" value="Fervidolysin-like_N_prodom"/>
</dbReference>
<dbReference type="Pfam" id="PF00082">
    <property type="entry name" value="Peptidase_S8"/>
    <property type="match status" value="1"/>
</dbReference>
<dbReference type="PANTHER" id="PTHR43806">
    <property type="entry name" value="PEPTIDASE S8"/>
    <property type="match status" value="1"/>
</dbReference>
<comment type="caution">
    <text evidence="11">The sequence shown here is derived from an EMBL/GenBank/DDBJ whole genome shotgun (WGS) entry which is preliminary data.</text>
</comment>
<evidence type="ECO:0000256" key="2">
    <source>
        <dbReference type="ARBA" id="ARBA00011073"/>
    </source>
</evidence>
<evidence type="ECO:0000313" key="11">
    <source>
        <dbReference type="EMBL" id="SMP04937.1"/>
    </source>
</evidence>
<dbReference type="EMBL" id="FXTU01000001">
    <property type="protein sequence ID" value="SMP04937.1"/>
    <property type="molecule type" value="Genomic_DNA"/>
</dbReference>
<evidence type="ECO:0000256" key="4">
    <source>
        <dbReference type="ARBA" id="ARBA00022670"/>
    </source>
</evidence>
<keyword evidence="3" id="KW-0964">Secreted</keyword>
<feature type="active site" description="Charge relay system" evidence="7">
    <location>
        <position position="320"/>
    </location>
</feature>
<dbReference type="PROSITE" id="PS51892">
    <property type="entry name" value="SUBTILASE"/>
    <property type="match status" value="1"/>
</dbReference>
<feature type="signal peptide" evidence="8">
    <location>
        <begin position="1"/>
        <end position="20"/>
    </location>
</feature>
<evidence type="ECO:0000256" key="5">
    <source>
        <dbReference type="ARBA" id="ARBA00022801"/>
    </source>
</evidence>
<dbReference type="InterPro" id="IPR036852">
    <property type="entry name" value="Peptidase_S8/S53_dom_sf"/>
</dbReference>
<evidence type="ECO:0000256" key="1">
    <source>
        <dbReference type="ARBA" id="ARBA00004613"/>
    </source>
</evidence>
<dbReference type="GO" id="GO:0006508">
    <property type="term" value="P:proteolysis"/>
    <property type="evidence" value="ECO:0007669"/>
    <property type="project" value="UniProtKB-KW"/>
</dbReference>
<dbReference type="Gene3D" id="3.40.50.200">
    <property type="entry name" value="Peptidase S8/S53 domain"/>
    <property type="match status" value="1"/>
</dbReference>
<name>A0AA46ADI1_9BACL</name>
<dbReference type="PRINTS" id="PR00723">
    <property type="entry name" value="SUBTILISIN"/>
</dbReference>
<dbReference type="GO" id="GO:0004252">
    <property type="term" value="F:serine-type endopeptidase activity"/>
    <property type="evidence" value="ECO:0007669"/>
    <property type="project" value="UniProtKB-UniRule"/>
</dbReference>
<evidence type="ECO:0000256" key="6">
    <source>
        <dbReference type="ARBA" id="ARBA00022825"/>
    </source>
</evidence>
<feature type="active site" description="Charge relay system" evidence="7">
    <location>
        <position position="133"/>
    </location>
</feature>
<dbReference type="Pfam" id="PF22148">
    <property type="entry name" value="Fervidolysin_NPro-like"/>
    <property type="match status" value="1"/>
</dbReference>
<dbReference type="GO" id="GO:0005576">
    <property type="term" value="C:extracellular region"/>
    <property type="evidence" value="ECO:0007669"/>
    <property type="project" value="UniProtKB-SubCell"/>
</dbReference>
<accession>A0AA46ADI1</accession>
<dbReference type="InterPro" id="IPR034084">
    <property type="entry name" value="Thermitase-like_dom"/>
</dbReference>
<evidence type="ECO:0000313" key="12">
    <source>
        <dbReference type="Proteomes" id="UP001157946"/>
    </source>
</evidence>
<dbReference type="Proteomes" id="UP001157946">
    <property type="component" value="Unassembled WGS sequence"/>
</dbReference>
<dbReference type="InterPro" id="IPR050131">
    <property type="entry name" value="Peptidase_S8_subtilisin-like"/>
</dbReference>
<keyword evidence="5 7" id="KW-0378">Hydrolase</keyword>
<protein>
    <submittedName>
        <fullName evidence="11">Thermitase</fullName>
    </submittedName>
</protein>